<dbReference type="Pfam" id="PF00440">
    <property type="entry name" value="TetR_N"/>
    <property type="match status" value="1"/>
</dbReference>
<dbReference type="GO" id="GO:0000976">
    <property type="term" value="F:transcription cis-regulatory region binding"/>
    <property type="evidence" value="ECO:0007669"/>
    <property type="project" value="TreeGrafter"/>
</dbReference>
<dbReference type="EMBL" id="JADBEM010000001">
    <property type="protein sequence ID" value="MBE1610369.1"/>
    <property type="molecule type" value="Genomic_DNA"/>
</dbReference>
<accession>A0A927RCX1</accession>
<evidence type="ECO:0000256" key="2">
    <source>
        <dbReference type="ARBA" id="ARBA00023125"/>
    </source>
</evidence>
<feature type="domain" description="HTH tetR-type" evidence="6">
    <location>
        <begin position="16"/>
        <end position="75"/>
    </location>
</feature>
<name>A0A927RCX1_9ACTN</name>
<dbReference type="PANTHER" id="PTHR30055:SF234">
    <property type="entry name" value="HTH-TYPE TRANSCRIPTIONAL REGULATOR BETI"/>
    <property type="match status" value="1"/>
</dbReference>
<reference evidence="7" key="1">
    <citation type="submission" date="2020-10" db="EMBL/GenBank/DDBJ databases">
        <title>Sequencing the genomes of 1000 actinobacteria strains.</title>
        <authorList>
            <person name="Klenk H.-P."/>
        </authorList>
    </citation>
    <scope>NUCLEOTIDE SEQUENCE</scope>
    <source>
        <strain evidence="7">DSM 45354</strain>
    </source>
</reference>
<dbReference type="PRINTS" id="PR00455">
    <property type="entry name" value="HTHTETR"/>
</dbReference>
<dbReference type="Gene3D" id="1.10.357.10">
    <property type="entry name" value="Tetracycline Repressor, domain 2"/>
    <property type="match status" value="1"/>
</dbReference>
<dbReference type="PANTHER" id="PTHR30055">
    <property type="entry name" value="HTH-TYPE TRANSCRIPTIONAL REGULATOR RUTR"/>
    <property type="match status" value="1"/>
</dbReference>
<feature type="DNA-binding region" description="H-T-H motif" evidence="4">
    <location>
        <begin position="38"/>
        <end position="57"/>
    </location>
</feature>
<dbReference type="PROSITE" id="PS50977">
    <property type="entry name" value="HTH_TETR_2"/>
    <property type="match status" value="1"/>
</dbReference>
<keyword evidence="8" id="KW-1185">Reference proteome</keyword>
<proteinExistence type="predicted"/>
<keyword evidence="2 4" id="KW-0238">DNA-binding</keyword>
<keyword evidence="1" id="KW-0805">Transcription regulation</keyword>
<evidence type="ECO:0000256" key="1">
    <source>
        <dbReference type="ARBA" id="ARBA00023015"/>
    </source>
</evidence>
<protein>
    <submittedName>
        <fullName evidence="7">AcrR family transcriptional regulator</fullName>
    </submittedName>
</protein>
<evidence type="ECO:0000259" key="6">
    <source>
        <dbReference type="PROSITE" id="PS50977"/>
    </source>
</evidence>
<sequence length="229" mass="24140">MTDTPTRRRAPGMSPERRREMIIAAALPLVAEFGAAVTTSQIARAAGIGEATIFRAFRDKEELMDACLAEAVRPDHAVTEIASIPLDQPLTDRLVEAAQALSAHLDRMGATIGALHTSGHRSGERRRERPVVGADESAPGASREASITAIREAVTDLFEPDRETLRLPAEEAAAIFLGLLFMRPRSGASPQPSTEAIVEVFLYGALADGTGAATTTTTATGGDQAPGGR</sequence>
<dbReference type="InterPro" id="IPR009057">
    <property type="entry name" value="Homeodomain-like_sf"/>
</dbReference>
<dbReference type="InterPro" id="IPR050109">
    <property type="entry name" value="HTH-type_TetR-like_transc_reg"/>
</dbReference>
<dbReference type="SUPFAM" id="SSF46689">
    <property type="entry name" value="Homeodomain-like"/>
    <property type="match status" value="1"/>
</dbReference>
<feature type="compositionally biased region" description="Basic and acidic residues" evidence="5">
    <location>
        <begin position="121"/>
        <end position="130"/>
    </location>
</feature>
<evidence type="ECO:0000256" key="5">
    <source>
        <dbReference type="SAM" id="MobiDB-lite"/>
    </source>
</evidence>
<dbReference type="GO" id="GO:0003700">
    <property type="term" value="F:DNA-binding transcription factor activity"/>
    <property type="evidence" value="ECO:0007669"/>
    <property type="project" value="TreeGrafter"/>
</dbReference>
<organism evidence="7 8">
    <name type="scientific">Actinopolymorpha pittospori</name>
    <dbReference type="NCBI Taxonomy" id="648752"/>
    <lineage>
        <taxon>Bacteria</taxon>
        <taxon>Bacillati</taxon>
        <taxon>Actinomycetota</taxon>
        <taxon>Actinomycetes</taxon>
        <taxon>Propionibacteriales</taxon>
        <taxon>Actinopolymorphaceae</taxon>
        <taxon>Actinopolymorpha</taxon>
    </lineage>
</organism>
<keyword evidence="3" id="KW-0804">Transcription</keyword>
<dbReference type="AlphaFoldDB" id="A0A927RCX1"/>
<dbReference type="InterPro" id="IPR001647">
    <property type="entry name" value="HTH_TetR"/>
</dbReference>
<feature type="region of interest" description="Disordered" evidence="5">
    <location>
        <begin position="114"/>
        <end position="144"/>
    </location>
</feature>
<gene>
    <name evidence="7" type="ORF">HEB94_007217</name>
</gene>
<evidence type="ECO:0000256" key="4">
    <source>
        <dbReference type="PROSITE-ProRule" id="PRU00335"/>
    </source>
</evidence>
<evidence type="ECO:0000313" key="8">
    <source>
        <dbReference type="Proteomes" id="UP000638648"/>
    </source>
</evidence>
<evidence type="ECO:0000256" key="3">
    <source>
        <dbReference type="ARBA" id="ARBA00023163"/>
    </source>
</evidence>
<dbReference type="Proteomes" id="UP000638648">
    <property type="component" value="Unassembled WGS sequence"/>
</dbReference>
<comment type="caution">
    <text evidence="7">The sequence shown here is derived from an EMBL/GenBank/DDBJ whole genome shotgun (WGS) entry which is preliminary data.</text>
</comment>
<evidence type="ECO:0000313" key="7">
    <source>
        <dbReference type="EMBL" id="MBE1610369.1"/>
    </source>
</evidence>
<dbReference type="RefSeq" id="WP_202896731.1">
    <property type="nucleotide sequence ID" value="NZ_BAABJL010000095.1"/>
</dbReference>